<feature type="region of interest" description="Disordered" evidence="1">
    <location>
        <begin position="270"/>
        <end position="325"/>
    </location>
</feature>
<proteinExistence type="predicted"/>
<evidence type="ECO:0000256" key="1">
    <source>
        <dbReference type="SAM" id="MobiDB-lite"/>
    </source>
</evidence>
<comment type="caution">
    <text evidence="3">The sequence shown here is derived from an EMBL/GenBank/DDBJ whole genome shotgun (WGS) entry which is preliminary data.</text>
</comment>
<reference evidence="3 4" key="1">
    <citation type="submission" date="2020-02" db="EMBL/GenBank/DDBJ databases">
        <title>Acidophilic actinobacteria isolated from forest soil.</title>
        <authorList>
            <person name="Golinska P."/>
        </authorList>
    </citation>
    <scope>NUCLEOTIDE SEQUENCE [LARGE SCALE GENOMIC DNA]</scope>
    <source>
        <strain evidence="3 4">NL8</strain>
    </source>
</reference>
<dbReference type="PROSITE" id="PS50231">
    <property type="entry name" value="RICIN_B_LECTIN"/>
    <property type="match status" value="1"/>
</dbReference>
<evidence type="ECO:0000256" key="2">
    <source>
        <dbReference type="SAM" id="Phobius"/>
    </source>
</evidence>
<feature type="compositionally biased region" description="Pro residues" evidence="1">
    <location>
        <begin position="279"/>
        <end position="291"/>
    </location>
</feature>
<evidence type="ECO:0000313" key="3">
    <source>
        <dbReference type="EMBL" id="MBS2551591.1"/>
    </source>
</evidence>
<sequence length="478" mass="51210">MWVDLNPVTADVEPGAEAAVELTVRNTGDIVEEYHLQATGDPARWCSVEPQTLRLYPGTTGTARLTFAPPRSSEAQAGPQSYAVKVTPREDRENTFAIEGVLRVAEFADIRADLIPATTRGWHRGRVKLAVDNYSNTVASASVSTTSSNSNLQVDIRTPALRLQPGRAQFSKFSVRPGRLLWFGAKARHQYNITVAPSGLGQPVSLQGTYMQSALLPRWLQRLLMFAAAGAAAILALWFGIRPSFDTSAQASPQPVAATAPQVVVIQPTPAAPSTSATPTPPKPTQSPAAPPSSSQGGAPPPQTTPSKAPPPPHTSAKPAPPAQIKTTNILNYSANASVDLNEDKFNDGQQVDIWPTNHSPAQTWTVWEYPDGSLVIQSNDKPESAGTKVVQVEPNNDAAQNDVDISDDFNGVPGLQGHLTADFQQWTLTSIPGNATYGVLKNKHTNTCLASKGSAQWLTMAPCNTGDQSQWFWLFAV</sequence>
<keyword evidence="2" id="KW-1133">Transmembrane helix</keyword>
<dbReference type="CDD" id="cd00161">
    <property type="entry name" value="beta-trefoil_Ricin-like"/>
    <property type="match status" value="1"/>
</dbReference>
<dbReference type="SUPFAM" id="SSF50370">
    <property type="entry name" value="Ricin B-like lectins"/>
    <property type="match status" value="1"/>
</dbReference>
<gene>
    <name evidence="3" type="ORF">KGQ19_32460</name>
</gene>
<evidence type="ECO:0000313" key="4">
    <source>
        <dbReference type="Proteomes" id="UP000730482"/>
    </source>
</evidence>
<dbReference type="EMBL" id="JAAFYZ010000146">
    <property type="protein sequence ID" value="MBS2551591.1"/>
    <property type="molecule type" value="Genomic_DNA"/>
</dbReference>
<protein>
    <recommendedName>
        <fullName evidence="5">Ricin B lectin</fullName>
    </recommendedName>
</protein>
<accession>A0ABS5KZT2</accession>
<feature type="compositionally biased region" description="Pro residues" evidence="1">
    <location>
        <begin position="299"/>
        <end position="322"/>
    </location>
</feature>
<dbReference type="Proteomes" id="UP000730482">
    <property type="component" value="Unassembled WGS sequence"/>
</dbReference>
<keyword evidence="2" id="KW-0472">Membrane</keyword>
<dbReference type="InterPro" id="IPR035992">
    <property type="entry name" value="Ricin_B-like_lectins"/>
</dbReference>
<name>A0ABS5KZT2_9ACTN</name>
<keyword evidence="4" id="KW-1185">Reference proteome</keyword>
<keyword evidence="2" id="KW-0812">Transmembrane</keyword>
<dbReference type="RefSeq" id="WP_212016360.1">
    <property type="nucleotide sequence ID" value="NZ_JAAFYZ010000146.1"/>
</dbReference>
<feature type="transmembrane region" description="Helical" evidence="2">
    <location>
        <begin position="223"/>
        <end position="241"/>
    </location>
</feature>
<evidence type="ECO:0008006" key="5">
    <source>
        <dbReference type="Google" id="ProtNLM"/>
    </source>
</evidence>
<dbReference type="Gene3D" id="2.80.10.50">
    <property type="match status" value="2"/>
</dbReference>
<organism evidence="3 4">
    <name type="scientific">Catenulispora pinistramenti</name>
    <dbReference type="NCBI Taxonomy" id="2705254"/>
    <lineage>
        <taxon>Bacteria</taxon>
        <taxon>Bacillati</taxon>
        <taxon>Actinomycetota</taxon>
        <taxon>Actinomycetes</taxon>
        <taxon>Catenulisporales</taxon>
        <taxon>Catenulisporaceae</taxon>
        <taxon>Catenulispora</taxon>
    </lineage>
</organism>